<organism evidence="2 3">
    <name type="scientific">Heterorhabditis bacteriophora</name>
    <name type="common">Entomopathogenic nematode worm</name>
    <dbReference type="NCBI Taxonomy" id="37862"/>
    <lineage>
        <taxon>Eukaryota</taxon>
        <taxon>Metazoa</taxon>
        <taxon>Ecdysozoa</taxon>
        <taxon>Nematoda</taxon>
        <taxon>Chromadorea</taxon>
        <taxon>Rhabditida</taxon>
        <taxon>Rhabditina</taxon>
        <taxon>Rhabditomorpha</taxon>
        <taxon>Strongyloidea</taxon>
        <taxon>Heterorhabditidae</taxon>
        <taxon>Heterorhabditis</taxon>
    </lineage>
</organism>
<sequence>MKRHRMSAIYSRSLHSIYTALLSINQQPVKIGVVRKKSSLKRRSRSSHEVTSSLRQRASLKKSASSNFPHVECRLSEQNDDLAVETNSPILR</sequence>
<evidence type="ECO:0000256" key="1">
    <source>
        <dbReference type="SAM" id="MobiDB-lite"/>
    </source>
</evidence>
<protein>
    <submittedName>
        <fullName evidence="3">Ovule protein</fullName>
    </submittedName>
</protein>
<feature type="compositionally biased region" description="Basic residues" evidence="1">
    <location>
        <begin position="35"/>
        <end position="45"/>
    </location>
</feature>
<name>A0A1I7XU54_HETBA</name>
<proteinExistence type="predicted"/>
<feature type="region of interest" description="Disordered" evidence="1">
    <location>
        <begin position="35"/>
        <end position="72"/>
    </location>
</feature>
<dbReference type="WBParaSite" id="Hba_21051">
    <property type="protein sequence ID" value="Hba_21051"/>
    <property type="gene ID" value="Hba_21051"/>
</dbReference>
<reference evidence="3" key="1">
    <citation type="submission" date="2016-11" db="UniProtKB">
        <authorList>
            <consortium name="WormBaseParasite"/>
        </authorList>
    </citation>
    <scope>IDENTIFICATION</scope>
</reference>
<evidence type="ECO:0000313" key="2">
    <source>
        <dbReference type="Proteomes" id="UP000095283"/>
    </source>
</evidence>
<dbReference type="AlphaFoldDB" id="A0A1I7XU54"/>
<keyword evidence="2" id="KW-1185">Reference proteome</keyword>
<accession>A0A1I7XU54</accession>
<feature type="compositionally biased region" description="Polar residues" evidence="1">
    <location>
        <begin position="49"/>
        <end position="68"/>
    </location>
</feature>
<dbReference type="Proteomes" id="UP000095283">
    <property type="component" value="Unplaced"/>
</dbReference>
<evidence type="ECO:0000313" key="3">
    <source>
        <dbReference type="WBParaSite" id="Hba_21051"/>
    </source>
</evidence>